<keyword evidence="1" id="KW-0175">Coiled coil</keyword>
<dbReference type="Pfam" id="PF03961">
    <property type="entry name" value="FapA"/>
    <property type="match status" value="1"/>
</dbReference>
<gene>
    <name evidence="3" type="ORF">GCM10007878_16340</name>
</gene>
<dbReference type="Pfam" id="PF20250">
    <property type="entry name" value="FapA_N"/>
    <property type="match status" value="1"/>
</dbReference>
<dbReference type="PANTHER" id="PTHR38032:SF1">
    <property type="entry name" value="RNA-BINDING PROTEIN KHPB N-TERMINAL DOMAIN-CONTAINING PROTEIN"/>
    <property type="match status" value="1"/>
</dbReference>
<feature type="coiled-coil region" evidence="1">
    <location>
        <begin position="453"/>
        <end position="530"/>
    </location>
</feature>
<evidence type="ECO:0000313" key="3">
    <source>
        <dbReference type="EMBL" id="GLR64196.1"/>
    </source>
</evidence>
<protein>
    <recommendedName>
        <fullName evidence="2">Flagellar Assembly Protein A N-terminal region domain-containing protein</fullName>
    </recommendedName>
</protein>
<dbReference type="Proteomes" id="UP001156682">
    <property type="component" value="Unassembled WGS sequence"/>
</dbReference>
<dbReference type="InterPro" id="IPR046866">
    <property type="entry name" value="FapA_N"/>
</dbReference>
<proteinExistence type="predicted"/>
<reference evidence="4" key="1">
    <citation type="journal article" date="2019" name="Int. J. Syst. Evol. Microbiol.">
        <title>The Global Catalogue of Microorganisms (GCM) 10K type strain sequencing project: providing services to taxonomists for standard genome sequencing and annotation.</title>
        <authorList>
            <consortium name="The Broad Institute Genomics Platform"/>
            <consortium name="The Broad Institute Genome Sequencing Center for Infectious Disease"/>
            <person name="Wu L."/>
            <person name="Ma J."/>
        </authorList>
    </citation>
    <scope>NUCLEOTIDE SEQUENCE [LARGE SCALE GENOMIC DNA]</scope>
    <source>
        <strain evidence="4">NBRC 100033</strain>
    </source>
</reference>
<sequence>MAPLSDEELMLSTPTPEELGLTFREEEDGDFWVTYQPSGLALPIEAEQFPHVMLLAGFSVEEHPVDSAALATLLEAIRRGQGTDMRLGGPVNAQVEVYTSVDKMLAGVVIFPAQGRGKDLTRETLDEALKKSRIVRGLLDESLDELTDPATQKKIRSTGKPLCMIVAYGESAYDGDDAWLETLLDEIADRRPQMDDEGTVDFLELGDFPHVDEDQVLVRRHPPTEGKSGWTVTGKTIKGRNGKDLNLKAVDNTVKLAPGDNDLLLSAVSGMPVVHEKGAHIEQTLKLDEVGLKTGHIRFDGSVQIKGNVNPGMKIEVTGDVKVGGLVEAAYIKAGGMVEVGGGIIGRKRSEKEQEAKDSKEKIDDAYVEAGSIVKARFIQEAEVVAGQEVVVQKQILHSEIKAGIKVHLPGRGAIVGGITQAQQLIDIAVCGAPANMPTRLIVGDSSEIKAQTAVINNQLKQLEIQKQQLMELVAKIKKNRKPITEEKKQQILTARDTLKVKEDQAYDELKNLDEQLTELQTARIQVRKTCYPGSQIEIEDGSFSPRNDLGKVTFFLRDGEVNMR</sequence>
<dbReference type="InterPro" id="IPR005646">
    <property type="entry name" value="FapA"/>
</dbReference>
<organism evidence="3 4">
    <name type="scientific">Marinospirillum insulare</name>
    <dbReference type="NCBI Taxonomy" id="217169"/>
    <lineage>
        <taxon>Bacteria</taxon>
        <taxon>Pseudomonadati</taxon>
        <taxon>Pseudomonadota</taxon>
        <taxon>Gammaproteobacteria</taxon>
        <taxon>Oceanospirillales</taxon>
        <taxon>Oceanospirillaceae</taxon>
        <taxon>Marinospirillum</taxon>
    </lineage>
</organism>
<dbReference type="InterPro" id="IPR046865">
    <property type="entry name" value="FapA_b_solenoid"/>
</dbReference>
<evidence type="ECO:0000313" key="4">
    <source>
        <dbReference type="Proteomes" id="UP001156682"/>
    </source>
</evidence>
<dbReference type="RefSeq" id="WP_027851108.1">
    <property type="nucleotide sequence ID" value="NZ_BSOR01000028.1"/>
</dbReference>
<dbReference type="PANTHER" id="PTHR38032">
    <property type="entry name" value="POLYMERASE-RELATED"/>
    <property type="match status" value="1"/>
</dbReference>
<evidence type="ECO:0000256" key="1">
    <source>
        <dbReference type="SAM" id="Coils"/>
    </source>
</evidence>
<feature type="domain" description="Flagellar Assembly Protein A N-terminal region" evidence="2">
    <location>
        <begin position="96"/>
        <end position="276"/>
    </location>
</feature>
<dbReference type="EMBL" id="BSOR01000028">
    <property type="protein sequence ID" value="GLR64196.1"/>
    <property type="molecule type" value="Genomic_DNA"/>
</dbReference>
<comment type="caution">
    <text evidence="3">The sequence shown here is derived from an EMBL/GenBank/DDBJ whole genome shotgun (WGS) entry which is preliminary data.</text>
</comment>
<keyword evidence="4" id="KW-1185">Reference proteome</keyword>
<name>A0ABQ5ZXI4_9GAMM</name>
<accession>A0ABQ5ZXI4</accession>
<evidence type="ECO:0000259" key="2">
    <source>
        <dbReference type="Pfam" id="PF20250"/>
    </source>
</evidence>